<dbReference type="eggNOG" id="COG1357">
    <property type="taxonomic scope" value="Bacteria"/>
</dbReference>
<dbReference type="InterPro" id="IPR043919">
    <property type="entry name" value="DUF5758"/>
</dbReference>
<evidence type="ECO:0000313" key="2">
    <source>
        <dbReference type="Proteomes" id="UP000003195"/>
    </source>
</evidence>
<comment type="caution">
    <text evidence="1">The sequence shown here is derived from an EMBL/GenBank/DDBJ whole genome shotgun (WGS) entry which is preliminary data.</text>
</comment>
<protein>
    <submittedName>
        <fullName evidence="1">Pentapeptide repeat protein</fullName>
    </submittedName>
</protein>
<dbReference type="PANTHER" id="PTHR14136">
    <property type="entry name" value="BTB_POZ DOMAIN-CONTAINING PROTEIN KCTD9"/>
    <property type="match status" value="1"/>
</dbReference>
<dbReference type="Gene3D" id="2.160.20.80">
    <property type="entry name" value="E3 ubiquitin-protein ligase SopA"/>
    <property type="match status" value="1"/>
</dbReference>
<proteinExistence type="predicted"/>
<dbReference type="Proteomes" id="UP000003195">
    <property type="component" value="Unassembled WGS sequence"/>
</dbReference>
<evidence type="ECO:0000313" key="1">
    <source>
        <dbReference type="EMBL" id="EFQ03850.1"/>
    </source>
</evidence>
<dbReference type="SUPFAM" id="SSF141571">
    <property type="entry name" value="Pentapeptide repeat-like"/>
    <property type="match status" value="1"/>
</dbReference>
<dbReference type="EMBL" id="AECS01000037">
    <property type="protein sequence ID" value="EFQ03850.1"/>
    <property type="molecule type" value="Genomic_DNA"/>
</dbReference>
<reference evidence="1 2" key="1">
    <citation type="submission" date="2010-08" db="EMBL/GenBank/DDBJ databases">
        <authorList>
            <person name="Weinstock G."/>
            <person name="Sodergren E."/>
            <person name="Clifton S."/>
            <person name="Fulton L."/>
            <person name="Fulton B."/>
            <person name="Courtney L."/>
            <person name="Fronick C."/>
            <person name="Harrison M."/>
            <person name="Strong C."/>
            <person name="Farmer C."/>
            <person name="Delahaunty K."/>
            <person name="Markovic C."/>
            <person name="Hall O."/>
            <person name="Minx P."/>
            <person name="Tomlinson C."/>
            <person name="Mitreva M."/>
            <person name="Hou S."/>
            <person name="Chen J."/>
            <person name="Wollam A."/>
            <person name="Pepin K.H."/>
            <person name="Johnson M."/>
            <person name="Bhonagiri V."/>
            <person name="Zhang X."/>
            <person name="Suruliraj S."/>
            <person name="Warren W."/>
            <person name="Chinwalla A."/>
            <person name="Mardis E.R."/>
            <person name="Wilson R.K."/>
        </authorList>
    </citation>
    <scope>NUCLEOTIDE SEQUENCE [LARGE SCALE GENOMIC DNA]</scope>
    <source>
        <strain evidence="1 2">F0359</strain>
    </source>
</reference>
<dbReference type="InterPro" id="IPR001646">
    <property type="entry name" value="5peptide_repeat"/>
</dbReference>
<dbReference type="Pfam" id="PF19062">
    <property type="entry name" value="DUF5758"/>
    <property type="match status" value="1"/>
</dbReference>
<dbReference type="OrthoDB" id="2989145at2"/>
<dbReference type="RefSeq" id="WP_006942104.1">
    <property type="nucleotide sequence ID" value="NZ_GL538208.1"/>
</dbReference>
<dbReference type="AlphaFoldDB" id="E2ZCS9"/>
<dbReference type="HOGENOM" id="CLU_088939_0_0_9"/>
<name>E2ZCS9_9FIRM</name>
<keyword evidence="2" id="KW-1185">Reference proteome</keyword>
<organism evidence="1 2">
    <name type="scientific">Megasphaera micronuciformis F0359</name>
    <dbReference type="NCBI Taxonomy" id="706434"/>
    <lineage>
        <taxon>Bacteria</taxon>
        <taxon>Bacillati</taxon>
        <taxon>Bacillota</taxon>
        <taxon>Negativicutes</taxon>
        <taxon>Veillonellales</taxon>
        <taxon>Veillonellaceae</taxon>
        <taxon>Megasphaera</taxon>
    </lineage>
</organism>
<gene>
    <name evidence="1" type="ORF">HMPREF9429_01033</name>
</gene>
<dbReference type="Pfam" id="PF00805">
    <property type="entry name" value="Pentapeptide"/>
    <property type="match status" value="2"/>
</dbReference>
<dbReference type="PANTHER" id="PTHR14136:SF17">
    <property type="entry name" value="BTB_POZ DOMAIN-CONTAINING PROTEIN KCTD9"/>
    <property type="match status" value="1"/>
</dbReference>
<accession>E2ZCS9</accession>
<sequence>MKTLTLEDMRQLSTMTRAERQAHSCRESQLDGLNLDGLDLSGLDFSWSDFRHVSFIGACLQDTDLSDTLFTDCSLAVADLSGADLHGAALRGCDLNHAVIKGANLYRANLEGARLDAIVDDEKTRFFRLYCPQKGPFLAYKKCFNDLLVTLLVPADAKRTSATGKTCRCNKAKVLSIKSFDGKTSYKEAMSLVDPKFIYRVGQWMEVKNFNEDRWYDSTTGIHFWLTPEEAKAY</sequence>
<dbReference type="STRING" id="706434.HMPREF9429_01033"/>
<dbReference type="InterPro" id="IPR051082">
    <property type="entry name" value="Pentapeptide-BTB/POZ_domain"/>
</dbReference>